<dbReference type="EMBL" id="UINC01025334">
    <property type="protein sequence ID" value="SVB00721.1"/>
    <property type="molecule type" value="Genomic_DNA"/>
</dbReference>
<name>A0A382AHG5_9ZZZZ</name>
<feature type="non-terminal residue" evidence="1">
    <location>
        <position position="1"/>
    </location>
</feature>
<evidence type="ECO:0008006" key="2">
    <source>
        <dbReference type="Google" id="ProtNLM"/>
    </source>
</evidence>
<evidence type="ECO:0000313" key="1">
    <source>
        <dbReference type="EMBL" id="SVB00721.1"/>
    </source>
</evidence>
<organism evidence="1">
    <name type="scientific">marine metagenome</name>
    <dbReference type="NCBI Taxonomy" id="408172"/>
    <lineage>
        <taxon>unclassified sequences</taxon>
        <taxon>metagenomes</taxon>
        <taxon>ecological metagenomes</taxon>
    </lineage>
</organism>
<proteinExistence type="predicted"/>
<dbReference type="AlphaFoldDB" id="A0A382AHG5"/>
<protein>
    <recommendedName>
        <fullName evidence="2">WLM domain-containing protein</fullName>
    </recommendedName>
</protein>
<reference evidence="1" key="1">
    <citation type="submission" date="2018-05" db="EMBL/GenBank/DDBJ databases">
        <authorList>
            <person name="Lanie J.A."/>
            <person name="Ng W.-L."/>
            <person name="Kazmierczak K.M."/>
            <person name="Andrzejewski T.M."/>
            <person name="Davidsen T.M."/>
            <person name="Wayne K.J."/>
            <person name="Tettelin H."/>
            <person name="Glass J.I."/>
            <person name="Rusch D."/>
            <person name="Podicherti R."/>
            <person name="Tsui H.-C.T."/>
            <person name="Winkler M.E."/>
        </authorList>
    </citation>
    <scope>NUCLEOTIDE SEQUENCE</scope>
</reference>
<accession>A0A382AHG5</accession>
<sequence length="166" mass="19686">VPFPYYDKLKPKQKAIYRRSDDIKQVRLPEEKDFRPVVGKLEEALLVENRGTVEKLTRQLTAIILEALEVEPVTIKVLSARPSDRWGELHGLYEGSEKKRRARITVWMRTAHHKKVVAFKTYLRTILHEICHHLDYELLELEDSFHTEGFFKRESSLFHQLLNQKH</sequence>
<gene>
    <name evidence="1" type="ORF">METZ01_LOCUS153575</name>
</gene>